<organism evidence="3 4">
    <name type="scientific">Plakobranchus ocellatus</name>
    <dbReference type="NCBI Taxonomy" id="259542"/>
    <lineage>
        <taxon>Eukaryota</taxon>
        <taxon>Metazoa</taxon>
        <taxon>Spiralia</taxon>
        <taxon>Lophotrochozoa</taxon>
        <taxon>Mollusca</taxon>
        <taxon>Gastropoda</taxon>
        <taxon>Heterobranchia</taxon>
        <taxon>Euthyneura</taxon>
        <taxon>Panpulmonata</taxon>
        <taxon>Sacoglossa</taxon>
        <taxon>Placobranchoidea</taxon>
        <taxon>Plakobranchidae</taxon>
        <taxon>Plakobranchus</taxon>
    </lineage>
</organism>
<dbReference type="EMBL" id="BLXT01002155">
    <property type="protein sequence ID" value="GFN91679.1"/>
    <property type="molecule type" value="Genomic_DNA"/>
</dbReference>
<evidence type="ECO:0000256" key="2">
    <source>
        <dbReference type="SAM" id="SignalP"/>
    </source>
</evidence>
<evidence type="ECO:0008006" key="5">
    <source>
        <dbReference type="Google" id="ProtNLM"/>
    </source>
</evidence>
<comment type="caution">
    <text evidence="3">The sequence shown here is derived from an EMBL/GenBank/DDBJ whole genome shotgun (WGS) entry which is preliminary data.</text>
</comment>
<evidence type="ECO:0000256" key="1">
    <source>
        <dbReference type="SAM" id="Phobius"/>
    </source>
</evidence>
<proteinExistence type="predicted"/>
<keyword evidence="1" id="KW-1133">Transmembrane helix</keyword>
<feature type="signal peptide" evidence="2">
    <location>
        <begin position="1"/>
        <end position="25"/>
    </location>
</feature>
<gene>
    <name evidence="3" type="ORF">PoB_001818500</name>
</gene>
<dbReference type="AlphaFoldDB" id="A0AAV3Z937"/>
<accession>A0AAV3Z937</accession>
<evidence type="ECO:0000313" key="4">
    <source>
        <dbReference type="Proteomes" id="UP000735302"/>
    </source>
</evidence>
<feature type="transmembrane region" description="Helical" evidence="1">
    <location>
        <begin position="41"/>
        <end position="58"/>
    </location>
</feature>
<reference evidence="3 4" key="1">
    <citation type="journal article" date="2021" name="Elife">
        <title>Chloroplast acquisition without the gene transfer in kleptoplastic sea slugs, Plakobranchus ocellatus.</title>
        <authorList>
            <person name="Maeda T."/>
            <person name="Takahashi S."/>
            <person name="Yoshida T."/>
            <person name="Shimamura S."/>
            <person name="Takaki Y."/>
            <person name="Nagai Y."/>
            <person name="Toyoda A."/>
            <person name="Suzuki Y."/>
            <person name="Arimoto A."/>
            <person name="Ishii H."/>
            <person name="Satoh N."/>
            <person name="Nishiyama T."/>
            <person name="Hasebe M."/>
            <person name="Maruyama T."/>
            <person name="Minagawa J."/>
            <person name="Obokata J."/>
            <person name="Shigenobu S."/>
        </authorList>
    </citation>
    <scope>NUCLEOTIDE SEQUENCE [LARGE SCALE GENOMIC DNA]</scope>
</reference>
<sequence length="120" mass="13896">MKTSVLQMSVLVLVLAAAVVSTVNSTPIFDLRPSCIYRGRVSRITFLIYFVFSRSARFRRFSKCKAKKSKNLICYIARKRNWDYISDKLKNCASQLRFTQKLHISTLIDLNAAYLHLRLS</sequence>
<keyword evidence="4" id="KW-1185">Reference proteome</keyword>
<evidence type="ECO:0000313" key="3">
    <source>
        <dbReference type="EMBL" id="GFN91679.1"/>
    </source>
</evidence>
<dbReference type="Proteomes" id="UP000735302">
    <property type="component" value="Unassembled WGS sequence"/>
</dbReference>
<feature type="chain" id="PRO_5043528501" description="Secreted protein" evidence="2">
    <location>
        <begin position="26"/>
        <end position="120"/>
    </location>
</feature>
<keyword evidence="1" id="KW-0472">Membrane</keyword>
<keyword evidence="1" id="KW-0812">Transmembrane</keyword>
<name>A0AAV3Z937_9GAST</name>
<keyword evidence="2" id="KW-0732">Signal</keyword>
<protein>
    <recommendedName>
        <fullName evidence="5">Secreted protein</fullName>
    </recommendedName>
</protein>